<dbReference type="InterPro" id="IPR029056">
    <property type="entry name" value="Ribokinase-like"/>
</dbReference>
<dbReference type="InterPro" id="IPR052562">
    <property type="entry name" value="Ketohexokinase-related"/>
</dbReference>
<evidence type="ECO:0000313" key="2">
    <source>
        <dbReference type="EMBL" id="MBE1498280.1"/>
    </source>
</evidence>
<sequence length="341" mass="35971">MPVEPVPETDVFLSGPLFFDLVFTGLEQPPAPGQEVWTGGMGSGPGGIANFAVALSRLGLRTSLAAAFGTDVYGRYCWDVLSRQEHIDLSRSRRFPEWHSPVTVSLAYAGDRAMITHGHAPPVPVAELAGSPPRSRATVAHIGLDTAEWVHTAHQAGSLVFADVGWDPSEAWSAALLDQLGCCHAFLPNDVEAMAYTRTDTPEAALAKLADLVPVAVITRGGDGVLAVDGTTGETAAVSALPVDVLDATGAGDVFGAGFLAATLTGWPLAERLRFACLTASLSVQHFGGALAAPGWHEIAEWHARTRRPDYGFLDEVLPSETVAGIRRGPVTLGFGDDSWR</sequence>
<dbReference type="Gene3D" id="3.40.1190.20">
    <property type="match status" value="1"/>
</dbReference>
<accession>A0ABR9I541</accession>
<dbReference type="InterPro" id="IPR011611">
    <property type="entry name" value="PfkB_dom"/>
</dbReference>
<dbReference type="PANTHER" id="PTHR42774:SF3">
    <property type="entry name" value="KETOHEXOKINASE"/>
    <property type="match status" value="1"/>
</dbReference>
<dbReference type="PANTHER" id="PTHR42774">
    <property type="entry name" value="PHOSPHOTRANSFERASE SYSTEM TRANSPORT PROTEIN"/>
    <property type="match status" value="1"/>
</dbReference>
<comment type="caution">
    <text evidence="2">The sequence shown here is derived from an EMBL/GenBank/DDBJ whole genome shotgun (WGS) entry which is preliminary data.</text>
</comment>
<dbReference type="EMBL" id="JADBEG010000001">
    <property type="protein sequence ID" value="MBE1498280.1"/>
    <property type="molecule type" value="Genomic_DNA"/>
</dbReference>
<dbReference type="GO" id="GO:0016301">
    <property type="term" value="F:kinase activity"/>
    <property type="evidence" value="ECO:0007669"/>
    <property type="project" value="UniProtKB-KW"/>
</dbReference>
<name>A0ABR9I541_9PSEU</name>
<keyword evidence="2" id="KW-0418">Kinase</keyword>
<reference evidence="2 3" key="1">
    <citation type="submission" date="2020-10" db="EMBL/GenBank/DDBJ databases">
        <title>Sequencing the genomes of 1000 actinobacteria strains.</title>
        <authorList>
            <person name="Klenk H.-P."/>
        </authorList>
    </citation>
    <scope>NUCLEOTIDE SEQUENCE [LARGE SCALE GENOMIC DNA]</scope>
    <source>
        <strain evidence="2 3">DSM 44653</strain>
    </source>
</reference>
<proteinExistence type="predicted"/>
<organism evidence="2 3">
    <name type="scientific">Amycolatopsis lexingtonensis</name>
    <dbReference type="NCBI Taxonomy" id="218822"/>
    <lineage>
        <taxon>Bacteria</taxon>
        <taxon>Bacillati</taxon>
        <taxon>Actinomycetota</taxon>
        <taxon>Actinomycetes</taxon>
        <taxon>Pseudonocardiales</taxon>
        <taxon>Pseudonocardiaceae</taxon>
        <taxon>Amycolatopsis</taxon>
    </lineage>
</organism>
<feature type="domain" description="Carbohydrate kinase PfkB" evidence="1">
    <location>
        <begin position="41"/>
        <end position="291"/>
    </location>
</feature>
<dbReference type="Proteomes" id="UP000631670">
    <property type="component" value="Unassembled WGS sequence"/>
</dbReference>
<evidence type="ECO:0000313" key="3">
    <source>
        <dbReference type="Proteomes" id="UP000631670"/>
    </source>
</evidence>
<dbReference type="Pfam" id="PF00294">
    <property type="entry name" value="PfkB"/>
    <property type="match status" value="1"/>
</dbReference>
<dbReference type="SUPFAM" id="SSF53613">
    <property type="entry name" value="Ribokinase-like"/>
    <property type="match status" value="1"/>
</dbReference>
<keyword evidence="2" id="KW-0808">Transferase</keyword>
<keyword evidence="3" id="KW-1185">Reference proteome</keyword>
<protein>
    <submittedName>
        <fullName evidence="2">Sugar/nucleoside kinase (Ribokinase family)</fullName>
    </submittedName>
</protein>
<gene>
    <name evidence="2" type="ORF">H4696_005380</name>
</gene>
<dbReference type="RefSeq" id="WP_086864264.1">
    <property type="nucleotide sequence ID" value="NZ_JADBEG010000001.1"/>
</dbReference>
<evidence type="ECO:0000259" key="1">
    <source>
        <dbReference type="Pfam" id="PF00294"/>
    </source>
</evidence>